<dbReference type="PANTHER" id="PTHR44757:SF2">
    <property type="entry name" value="BIOFILM ARCHITECTURE MAINTENANCE PROTEIN MBAA"/>
    <property type="match status" value="1"/>
</dbReference>
<dbReference type="Pfam" id="PF00990">
    <property type="entry name" value="GGDEF"/>
    <property type="match status" value="1"/>
</dbReference>
<feature type="domain" description="EAL" evidence="2">
    <location>
        <begin position="558"/>
        <end position="812"/>
    </location>
</feature>
<dbReference type="NCBIfam" id="TIGR00229">
    <property type="entry name" value="sensory_box"/>
    <property type="match status" value="1"/>
</dbReference>
<comment type="caution">
    <text evidence="4">The sequence shown here is derived from an EMBL/GenBank/DDBJ whole genome shotgun (WGS) entry which is preliminary data.</text>
</comment>
<dbReference type="InterPro" id="IPR035965">
    <property type="entry name" value="PAS-like_dom_sf"/>
</dbReference>
<keyword evidence="1" id="KW-0472">Membrane</keyword>
<evidence type="ECO:0000256" key="1">
    <source>
        <dbReference type="SAM" id="Phobius"/>
    </source>
</evidence>
<dbReference type="SMART" id="SM00052">
    <property type="entry name" value="EAL"/>
    <property type="match status" value="1"/>
</dbReference>
<dbReference type="PANTHER" id="PTHR44757">
    <property type="entry name" value="DIGUANYLATE CYCLASE DGCP"/>
    <property type="match status" value="1"/>
</dbReference>
<dbReference type="EMBL" id="JASJUT010000009">
    <property type="protein sequence ID" value="MDK2597072.1"/>
    <property type="molecule type" value="Genomic_DNA"/>
</dbReference>
<dbReference type="Pfam" id="PF00563">
    <property type="entry name" value="EAL"/>
    <property type="match status" value="1"/>
</dbReference>
<dbReference type="Gene3D" id="6.10.340.10">
    <property type="match status" value="1"/>
</dbReference>
<dbReference type="NCBIfam" id="TIGR00254">
    <property type="entry name" value="GGDEF"/>
    <property type="match status" value="1"/>
</dbReference>
<dbReference type="SUPFAM" id="SSF55785">
    <property type="entry name" value="PYP-like sensor domain (PAS domain)"/>
    <property type="match status" value="1"/>
</dbReference>
<dbReference type="SMART" id="SM00267">
    <property type="entry name" value="GGDEF"/>
    <property type="match status" value="1"/>
</dbReference>
<dbReference type="Gene3D" id="3.30.450.20">
    <property type="entry name" value="PAS domain"/>
    <property type="match status" value="1"/>
</dbReference>
<evidence type="ECO:0000259" key="2">
    <source>
        <dbReference type="PROSITE" id="PS50883"/>
    </source>
</evidence>
<dbReference type="InterPro" id="IPR043128">
    <property type="entry name" value="Rev_trsase/Diguanyl_cyclase"/>
</dbReference>
<dbReference type="RefSeq" id="WP_284138112.1">
    <property type="nucleotide sequence ID" value="NZ_JASJUT010000009.1"/>
</dbReference>
<dbReference type="InterPro" id="IPR001633">
    <property type="entry name" value="EAL_dom"/>
</dbReference>
<feature type="transmembrane region" description="Helical" evidence="1">
    <location>
        <begin position="12"/>
        <end position="33"/>
    </location>
</feature>
<dbReference type="Gene3D" id="3.30.70.270">
    <property type="match status" value="1"/>
</dbReference>
<dbReference type="PROSITE" id="PS50887">
    <property type="entry name" value="GGDEF"/>
    <property type="match status" value="1"/>
</dbReference>
<dbReference type="InterPro" id="IPR000160">
    <property type="entry name" value="GGDEF_dom"/>
</dbReference>
<keyword evidence="1" id="KW-0812">Transmembrane</keyword>
<dbReference type="InterPro" id="IPR035919">
    <property type="entry name" value="EAL_sf"/>
</dbReference>
<name>A0ABT7EPV4_9GAMM</name>
<sequence length="828" mass="93704">MDKAYSINLKVWLTLLSTISAAVFASVLIVFSYQIKKDFIIEQTVHASTQITANIANTATSNTSSGFFTTGDPRVLVNSLRSVAVIDKQLIVRDSTDKRQIGLSANTLFPQLAQVVHQQKTKAPRYFFDSQTNMLVTYQALSAPQQNTGNADSDHLYFIYSQFDLTETFSLLLTHYNHNAWFIIFAIVFISVLALLVTYYFIHRPISELTQISNKLSDFEFIAEHQIKGDGELKHLANNLARAAHTLDIGFKRQKLAEQNALDRHSVLQGIFSALPDIFFIIDKQSKILECHYGRDDNLPVPEKQFVGQQLVDILPSHAAKHFAKAISTIEQSSQLTQIEYKLDNTGSTKHFEARLNAIPQSDKLVIAVRDITDKKRQEEVILKHAFYDTLTNLPNRFLALDRLQQMIHEAKRNQQLIAVGFIDLDDFKKVNDSMGHEVGDKVLVHSASVLKGALRKHDTVARLGGDEFIILLGDIQTHHDITAIATKLVQLFRSPFEIDERAFTISLSLGVAVFPDDADSPNELLRKADSAMYSAKHMGRNTFSFFTESMSQDLNRRLKLEDSMRSALANQEFEVYFQPQYDLSSRFVVGAEALLRWYNAELGWVSPAEFIPLAEQTGYIIELGEFVLDQAMQQICELRDFHPQPYRIAVNLSPRQFKDPNLVNSISRMINKYQIDTQLLELEITEGVLLTGDALVKDALFEFHQLGVLVSMDDFGTGYSSLNYLRLYPFDVVKIDQSFIFDMHTSEQVRQLVHTIITMAHNLGIKVIAEGIETQLQLDVLAALGCDLGQGYFLGKPMAKIDFEAWLAQYAHQPLNIENKSLSIQDY</sequence>
<organism evidence="4 5">
    <name type="scientific">Pseudoalteromonas obscura</name>
    <dbReference type="NCBI Taxonomy" id="3048491"/>
    <lineage>
        <taxon>Bacteria</taxon>
        <taxon>Pseudomonadati</taxon>
        <taxon>Pseudomonadota</taxon>
        <taxon>Gammaproteobacteria</taxon>
        <taxon>Alteromonadales</taxon>
        <taxon>Pseudoalteromonadaceae</taxon>
        <taxon>Pseudoalteromonas</taxon>
    </lineage>
</organism>
<gene>
    <name evidence="4" type="ORF">QNM18_18625</name>
</gene>
<keyword evidence="5" id="KW-1185">Reference proteome</keyword>
<evidence type="ECO:0000259" key="3">
    <source>
        <dbReference type="PROSITE" id="PS50887"/>
    </source>
</evidence>
<evidence type="ECO:0000313" key="4">
    <source>
        <dbReference type="EMBL" id="MDK2597072.1"/>
    </source>
</evidence>
<dbReference type="CDD" id="cd01948">
    <property type="entry name" value="EAL"/>
    <property type="match status" value="1"/>
</dbReference>
<evidence type="ECO:0000313" key="5">
    <source>
        <dbReference type="Proteomes" id="UP001231915"/>
    </source>
</evidence>
<accession>A0ABT7EPV4</accession>
<dbReference type="Gene3D" id="3.20.20.450">
    <property type="entry name" value="EAL domain"/>
    <property type="match status" value="1"/>
</dbReference>
<dbReference type="InterPro" id="IPR000014">
    <property type="entry name" value="PAS"/>
</dbReference>
<keyword evidence="1" id="KW-1133">Transmembrane helix</keyword>
<dbReference type="SUPFAM" id="SSF55073">
    <property type="entry name" value="Nucleotide cyclase"/>
    <property type="match status" value="1"/>
</dbReference>
<dbReference type="InterPro" id="IPR013656">
    <property type="entry name" value="PAS_4"/>
</dbReference>
<reference evidence="4 5" key="1">
    <citation type="submission" date="2023-05" db="EMBL/GenBank/DDBJ databases">
        <title>Pseudoalteromonas ardens sp. nov., Pseudoalteromonas obscura sp. nov., and Pseudoalteromonas umbrosa sp. nov., isolated from the coral Montipora capitata.</title>
        <authorList>
            <person name="Thomas E.M."/>
            <person name="Smith E.M."/>
            <person name="Papke E."/>
            <person name="Shlafstein M.D."/>
            <person name="Oline D.K."/>
            <person name="Videau P."/>
            <person name="Saw J.H."/>
            <person name="Strangman W.K."/>
            <person name="Ushijima B."/>
        </authorList>
    </citation>
    <scope>NUCLEOTIDE SEQUENCE [LARGE SCALE GENOMIC DNA]</scope>
    <source>
        <strain evidence="4 5">P94</strain>
    </source>
</reference>
<dbReference type="InterPro" id="IPR052155">
    <property type="entry name" value="Biofilm_reg_signaling"/>
</dbReference>
<dbReference type="CDD" id="cd01949">
    <property type="entry name" value="GGDEF"/>
    <property type="match status" value="1"/>
</dbReference>
<dbReference type="InterPro" id="IPR029787">
    <property type="entry name" value="Nucleotide_cyclase"/>
</dbReference>
<dbReference type="SUPFAM" id="SSF141868">
    <property type="entry name" value="EAL domain-like"/>
    <property type="match status" value="1"/>
</dbReference>
<protein>
    <submittedName>
        <fullName evidence="4">EAL domain-containing protein</fullName>
    </submittedName>
</protein>
<feature type="domain" description="GGDEF" evidence="3">
    <location>
        <begin position="416"/>
        <end position="549"/>
    </location>
</feature>
<dbReference type="PROSITE" id="PS50883">
    <property type="entry name" value="EAL"/>
    <property type="match status" value="1"/>
</dbReference>
<proteinExistence type="predicted"/>
<dbReference type="Proteomes" id="UP001231915">
    <property type="component" value="Unassembled WGS sequence"/>
</dbReference>
<dbReference type="Pfam" id="PF08448">
    <property type="entry name" value="PAS_4"/>
    <property type="match status" value="1"/>
</dbReference>
<feature type="transmembrane region" description="Helical" evidence="1">
    <location>
        <begin position="180"/>
        <end position="202"/>
    </location>
</feature>